<dbReference type="Proteomes" id="UP000271125">
    <property type="component" value="Unassembled WGS sequence"/>
</dbReference>
<protein>
    <submittedName>
        <fullName evidence="6">Integrase</fullName>
    </submittedName>
</protein>
<dbReference type="PANTHER" id="PTHR30349:SF41">
    <property type="entry name" value="INTEGRASE_RECOMBINASE PROTEIN MJ0367-RELATED"/>
    <property type="match status" value="1"/>
</dbReference>
<dbReference type="SUPFAM" id="SSF56349">
    <property type="entry name" value="DNA breaking-rejoining enzymes"/>
    <property type="match status" value="1"/>
</dbReference>
<evidence type="ECO:0000256" key="1">
    <source>
        <dbReference type="ARBA" id="ARBA00008857"/>
    </source>
</evidence>
<dbReference type="InterPro" id="IPR002104">
    <property type="entry name" value="Integrase_catalytic"/>
</dbReference>
<dbReference type="InterPro" id="IPR011010">
    <property type="entry name" value="DNA_brk_join_enz"/>
</dbReference>
<keyword evidence="4" id="KW-0175">Coiled coil</keyword>
<evidence type="ECO:0000256" key="4">
    <source>
        <dbReference type="SAM" id="Coils"/>
    </source>
</evidence>
<gene>
    <name evidence="6" type="ORF">DRP43_06070</name>
</gene>
<dbReference type="CDD" id="cd00397">
    <property type="entry name" value="DNA_BRE_C"/>
    <property type="match status" value="1"/>
</dbReference>
<organism evidence="6 7">
    <name type="scientific">candidate division TA06 bacterium</name>
    <dbReference type="NCBI Taxonomy" id="2250710"/>
    <lineage>
        <taxon>Bacteria</taxon>
        <taxon>Bacteria division TA06</taxon>
    </lineage>
</organism>
<dbReference type="InterPro" id="IPR050090">
    <property type="entry name" value="Tyrosine_recombinase_XerCD"/>
</dbReference>
<dbReference type="GO" id="GO:0003677">
    <property type="term" value="F:DNA binding"/>
    <property type="evidence" value="ECO:0007669"/>
    <property type="project" value="UniProtKB-KW"/>
</dbReference>
<dbReference type="InterPro" id="IPR013762">
    <property type="entry name" value="Integrase-like_cat_sf"/>
</dbReference>
<dbReference type="Pfam" id="PF00589">
    <property type="entry name" value="Phage_integrase"/>
    <property type="match status" value="1"/>
</dbReference>
<dbReference type="GO" id="GO:0015074">
    <property type="term" value="P:DNA integration"/>
    <property type="evidence" value="ECO:0007669"/>
    <property type="project" value="InterPro"/>
</dbReference>
<dbReference type="Gene3D" id="1.10.443.10">
    <property type="entry name" value="Intergrase catalytic core"/>
    <property type="match status" value="1"/>
</dbReference>
<evidence type="ECO:0000313" key="7">
    <source>
        <dbReference type="Proteomes" id="UP000271125"/>
    </source>
</evidence>
<dbReference type="EMBL" id="QNBD01000307">
    <property type="protein sequence ID" value="RKX68179.1"/>
    <property type="molecule type" value="Genomic_DNA"/>
</dbReference>
<keyword evidence="3" id="KW-0233">DNA recombination</keyword>
<evidence type="ECO:0000313" key="6">
    <source>
        <dbReference type="EMBL" id="RKX68179.1"/>
    </source>
</evidence>
<feature type="domain" description="Tyr recombinase" evidence="5">
    <location>
        <begin position="131"/>
        <end position="329"/>
    </location>
</feature>
<proteinExistence type="inferred from homology"/>
<evidence type="ECO:0000256" key="3">
    <source>
        <dbReference type="ARBA" id="ARBA00023172"/>
    </source>
</evidence>
<dbReference type="AlphaFoldDB" id="A0A660SBQ3"/>
<evidence type="ECO:0000259" key="5">
    <source>
        <dbReference type="PROSITE" id="PS51898"/>
    </source>
</evidence>
<reference evidence="6 7" key="1">
    <citation type="submission" date="2018-06" db="EMBL/GenBank/DDBJ databases">
        <title>Extensive metabolic versatility and redundancy in microbially diverse, dynamic hydrothermal sediments.</title>
        <authorList>
            <person name="Dombrowski N."/>
            <person name="Teske A."/>
            <person name="Baker B.J."/>
        </authorList>
    </citation>
    <scope>NUCLEOTIDE SEQUENCE [LARGE SCALE GENOMIC DNA]</scope>
    <source>
        <strain evidence="6">B10_G13</strain>
    </source>
</reference>
<name>A0A660SBQ3_UNCT6</name>
<comment type="caution">
    <text evidence="6">The sequence shown here is derived from an EMBL/GenBank/DDBJ whole genome shotgun (WGS) entry which is preliminary data.</text>
</comment>
<feature type="coiled-coil region" evidence="4">
    <location>
        <begin position="330"/>
        <end position="389"/>
    </location>
</feature>
<dbReference type="GO" id="GO:0006310">
    <property type="term" value="P:DNA recombination"/>
    <property type="evidence" value="ECO:0007669"/>
    <property type="project" value="UniProtKB-KW"/>
</dbReference>
<dbReference type="PANTHER" id="PTHR30349">
    <property type="entry name" value="PHAGE INTEGRASE-RELATED"/>
    <property type="match status" value="1"/>
</dbReference>
<dbReference type="PROSITE" id="PS51898">
    <property type="entry name" value="TYR_RECOMBINASE"/>
    <property type="match status" value="1"/>
</dbReference>
<comment type="similarity">
    <text evidence="1">Belongs to the 'phage' integrase family.</text>
</comment>
<accession>A0A660SBQ3</accession>
<sequence length="419" mass="48561">MGNNELLKFKEVKRWVAGKPKGTITQYLCSLRVYCDYRGMNPKQLIDEIEEDRKKPRRERGEVEYKLKEFYSWLLNDKKKEVGGLIKKTTGEKGVSPKRATSIIGAIRGFYKDNGFPILLKLPRATTLKKNHKKQIRAEDVKKLVDHAPTIRDKAIILMLFQSGMDVSTLCSLDYGDVAKGLERDEYPLPIHVVRKKAGIEYTTFLGRDGIEALKAYINKRRERQGEIKHTEPLFVKERNRNENKRITRELIEKVLREVAVLSGVVSKEEMERADMNPCRPHALRGAFSTIMKLQGVNNEIVEYWMGHVIPYEAAYMIPQEEELKRIYAEHEEALSINRATEQVKKLEQKFNGKMETYDEIINRQAAEIKKLREKLAEMEQSKDKQLGEMLIRALENNPDLLEQIGELLAKKVEDKKTS</sequence>
<evidence type="ECO:0000256" key="2">
    <source>
        <dbReference type="ARBA" id="ARBA00023125"/>
    </source>
</evidence>
<keyword evidence="2" id="KW-0238">DNA-binding</keyword>